<dbReference type="PANTHER" id="PTHR33527:SF28">
    <property type="entry name" value="GB|AAD43168.1"/>
    <property type="match status" value="1"/>
</dbReference>
<keyword evidence="1" id="KW-0812">Transmembrane</keyword>
<sequence>MGSATDLQTPCDEVLCTALRSSLSIDDDISEMSSGLSPMIEDDINDMIFGSSLMIDDDMISGSSLVINDMSFSSIRAIDDMSLLLGYFMEFRLVIVLWIVFWHLFLKGCPIIETKVKDFFTRKFGEDVKVVYMQEVAEEEKTIYVRFVTRSPFALEAVAIVEGGKAKYNINGNHV</sequence>
<dbReference type="STRING" id="33114.A0A2G2WIP3"/>
<proteinExistence type="predicted"/>
<accession>A0A2G2WIP3</accession>
<keyword evidence="1" id="KW-0472">Membrane</keyword>
<gene>
    <name evidence="2" type="ORF">CQW23_14273</name>
</gene>
<organism evidence="2 3">
    <name type="scientific">Capsicum baccatum</name>
    <name type="common">Peruvian pepper</name>
    <dbReference type="NCBI Taxonomy" id="33114"/>
    <lineage>
        <taxon>Eukaryota</taxon>
        <taxon>Viridiplantae</taxon>
        <taxon>Streptophyta</taxon>
        <taxon>Embryophyta</taxon>
        <taxon>Tracheophyta</taxon>
        <taxon>Spermatophyta</taxon>
        <taxon>Magnoliopsida</taxon>
        <taxon>eudicotyledons</taxon>
        <taxon>Gunneridae</taxon>
        <taxon>Pentapetalae</taxon>
        <taxon>asterids</taxon>
        <taxon>lamiids</taxon>
        <taxon>Solanales</taxon>
        <taxon>Solanaceae</taxon>
        <taxon>Solanoideae</taxon>
        <taxon>Capsiceae</taxon>
        <taxon>Capsicum</taxon>
    </lineage>
</organism>
<reference evidence="3" key="2">
    <citation type="journal article" date="2017" name="J. Anim. Genet.">
        <title>Multiple reference genome sequences of hot pepper reveal the massive evolution of plant disease resistance genes by retroduplication.</title>
        <authorList>
            <person name="Kim S."/>
            <person name="Park J."/>
            <person name="Yeom S.-I."/>
            <person name="Kim Y.-M."/>
            <person name="Seo E."/>
            <person name="Kim K.-T."/>
            <person name="Kim M.-S."/>
            <person name="Lee J.M."/>
            <person name="Cheong K."/>
            <person name="Shin H.-S."/>
            <person name="Kim S.-B."/>
            <person name="Han K."/>
            <person name="Lee J."/>
            <person name="Park M."/>
            <person name="Lee H.-A."/>
            <person name="Lee H.-Y."/>
            <person name="Lee Y."/>
            <person name="Oh S."/>
            <person name="Lee J.H."/>
            <person name="Choi E."/>
            <person name="Choi E."/>
            <person name="Lee S.E."/>
            <person name="Jeon J."/>
            <person name="Kim H."/>
            <person name="Choi G."/>
            <person name="Song H."/>
            <person name="Lee J."/>
            <person name="Lee S.-C."/>
            <person name="Kwon J.-K."/>
            <person name="Lee H.-Y."/>
            <person name="Koo N."/>
            <person name="Hong Y."/>
            <person name="Kim R.W."/>
            <person name="Kang W.-H."/>
            <person name="Huh J.H."/>
            <person name="Kang B.-C."/>
            <person name="Yang T.-J."/>
            <person name="Lee Y.-H."/>
            <person name="Bennetzen J.L."/>
            <person name="Choi D."/>
        </authorList>
    </citation>
    <scope>NUCLEOTIDE SEQUENCE [LARGE SCALE GENOMIC DNA]</scope>
    <source>
        <strain evidence="3">cv. PBC81</strain>
    </source>
</reference>
<evidence type="ECO:0000256" key="1">
    <source>
        <dbReference type="SAM" id="Phobius"/>
    </source>
</evidence>
<protein>
    <submittedName>
        <fullName evidence="2">Uncharacterized protein</fullName>
    </submittedName>
</protein>
<dbReference type="EMBL" id="MLFT02000006">
    <property type="protein sequence ID" value="PHT45115.1"/>
    <property type="molecule type" value="Genomic_DNA"/>
</dbReference>
<keyword evidence="1" id="KW-1133">Transmembrane helix</keyword>
<dbReference type="OrthoDB" id="1882251at2759"/>
<comment type="caution">
    <text evidence="2">The sequence shown here is derived from an EMBL/GenBank/DDBJ whole genome shotgun (WGS) entry which is preliminary data.</text>
</comment>
<evidence type="ECO:0000313" key="3">
    <source>
        <dbReference type="Proteomes" id="UP000224567"/>
    </source>
</evidence>
<dbReference type="Proteomes" id="UP000224567">
    <property type="component" value="Unassembled WGS sequence"/>
</dbReference>
<evidence type="ECO:0000313" key="2">
    <source>
        <dbReference type="EMBL" id="PHT45115.1"/>
    </source>
</evidence>
<dbReference type="AlphaFoldDB" id="A0A2G2WIP3"/>
<reference evidence="2 3" key="1">
    <citation type="journal article" date="2017" name="Genome Biol.">
        <title>New reference genome sequences of hot pepper reveal the massive evolution of plant disease-resistance genes by retroduplication.</title>
        <authorList>
            <person name="Kim S."/>
            <person name="Park J."/>
            <person name="Yeom S.I."/>
            <person name="Kim Y.M."/>
            <person name="Seo E."/>
            <person name="Kim K.T."/>
            <person name="Kim M.S."/>
            <person name="Lee J.M."/>
            <person name="Cheong K."/>
            <person name="Shin H.S."/>
            <person name="Kim S.B."/>
            <person name="Han K."/>
            <person name="Lee J."/>
            <person name="Park M."/>
            <person name="Lee H.A."/>
            <person name="Lee H.Y."/>
            <person name="Lee Y."/>
            <person name="Oh S."/>
            <person name="Lee J.H."/>
            <person name="Choi E."/>
            <person name="Choi E."/>
            <person name="Lee S.E."/>
            <person name="Jeon J."/>
            <person name="Kim H."/>
            <person name="Choi G."/>
            <person name="Song H."/>
            <person name="Lee J."/>
            <person name="Lee S.C."/>
            <person name="Kwon J.K."/>
            <person name="Lee H.Y."/>
            <person name="Koo N."/>
            <person name="Hong Y."/>
            <person name="Kim R.W."/>
            <person name="Kang W.H."/>
            <person name="Huh J.H."/>
            <person name="Kang B.C."/>
            <person name="Yang T.J."/>
            <person name="Lee Y.H."/>
            <person name="Bennetzen J.L."/>
            <person name="Choi D."/>
        </authorList>
    </citation>
    <scope>NUCLEOTIDE SEQUENCE [LARGE SCALE GENOMIC DNA]</scope>
    <source>
        <strain evidence="3">cv. PBC81</strain>
    </source>
</reference>
<keyword evidence="3" id="KW-1185">Reference proteome</keyword>
<dbReference type="PANTHER" id="PTHR33527">
    <property type="entry name" value="OS07G0274300 PROTEIN"/>
    <property type="match status" value="1"/>
</dbReference>
<name>A0A2G2WIP3_CAPBA</name>
<feature type="transmembrane region" description="Helical" evidence="1">
    <location>
        <begin position="84"/>
        <end position="105"/>
    </location>
</feature>